<gene>
    <name evidence="3" type="ORF">AIOL_000331</name>
</gene>
<dbReference type="RefSeq" id="WP_152912308.1">
    <property type="nucleotide sequence ID" value="NZ_LFTY01000001.1"/>
</dbReference>
<evidence type="ECO:0000313" key="4">
    <source>
        <dbReference type="Proteomes" id="UP000037178"/>
    </source>
</evidence>
<evidence type="ECO:0000313" key="3">
    <source>
        <dbReference type="EMBL" id="KMW60178.1"/>
    </source>
</evidence>
<keyword evidence="2" id="KW-1133">Transmembrane helix</keyword>
<feature type="transmembrane region" description="Helical" evidence="2">
    <location>
        <begin position="66"/>
        <end position="84"/>
    </location>
</feature>
<evidence type="ECO:0008006" key="5">
    <source>
        <dbReference type="Google" id="ProtNLM"/>
    </source>
</evidence>
<dbReference type="PATRIC" id="fig|1675527.3.peg.378"/>
<name>A0A0J9H3G3_9RHOB</name>
<evidence type="ECO:0000256" key="2">
    <source>
        <dbReference type="SAM" id="Phobius"/>
    </source>
</evidence>
<dbReference type="OrthoDB" id="7859575at2"/>
<dbReference type="Proteomes" id="UP000037178">
    <property type="component" value="Unassembled WGS sequence"/>
</dbReference>
<evidence type="ECO:0000256" key="1">
    <source>
        <dbReference type="SAM" id="MobiDB-lite"/>
    </source>
</evidence>
<feature type="region of interest" description="Disordered" evidence="1">
    <location>
        <begin position="121"/>
        <end position="155"/>
    </location>
</feature>
<keyword evidence="2" id="KW-0472">Membrane</keyword>
<keyword evidence="4" id="KW-1185">Reference proteome</keyword>
<feature type="transmembrane region" description="Helical" evidence="2">
    <location>
        <begin position="90"/>
        <end position="107"/>
    </location>
</feature>
<keyword evidence="2" id="KW-0812">Transmembrane</keyword>
<dbReference type="AlphaFoldDB" id="A0A0J9H3G3"/>
<proteinExistence type="predicted"/>
<protein>
    <recommendedName>
        <fullName evidence="5">SHOCT domain-containing protein</fullName>
    </recommendedName>
</protein>
<comment type="caution">
    <text evidence="3">The sequence shown here is derived from an EMBL/GenBank/DDBJ whole genome shotgun (WGS) entry which is preliminary data.</text>
</comment>
<sequence>MTAILDAIRRLEAAHERGEIDEDEYHDVRRSVMNIVEDAEEVDLDAPEYDTDIITDEPPYSEVAQIALLAGLGFITCMGLATWFIGDVMAAFTVSLGLFTAATIGVAHRMGLIEEPLNEFFARSDDDEEEDGADPQDADDEVLLDDSLPENRARG</sequence>
<organism evidence="3 4">
    <name type="scientific">Candidatus Rhodobacter oscarellae</name>
    <dbReference type="NCBI Taxonomy" id="1675527"/>
    <lineage>
        <taxon>Bacteria</taxon>
        <taxon>Pseudomonadati</taxon>
        <taxon>Pseudomonadota</taxon>
        <taxon>Alphaproteobacteria</taxon>
        <taxon>Rhodobacterales</taxon>
        <taxon>Rhodobacter group</taxon>
        <taxon>Rhodobacter</taxon>
    </lineage>
</organism>
<dbReference type="EMBL" id="LFTY01000001">
    <property type="protein sequence ID" value="KMW60178.1"/>
    <property type="molecule type" value="Genomic_DNA"/>
</dbReference>
<reference evidence="3 4" key="1">
    <citation type="submission" date="2015-06" db="EMBL/GenBank/DDBJ databases">
        <title>Draft genome sequence of an Alphaproteobacteria species associated to the Mediterranean sponge Oscarella lobularis.</title>
        <authorList>
            <person name="Jourda C."/>
            <person name="Santini S."/>
            <person name="Claverie J.-M."/>
        </authorList>
    </citation>
    <scope>NUCLEOTIDE SEQUENCE [LARGE SCALE GENOMIC DNA]</scope>
    <source>
        <strain evidence="3">IGS</strain>
    </source>
</reference>
<feature type="compositionally biased region" description="Acidic residues" evidence="1">
    <location>
        <begin position="125"/>
        <end position="148"/>
    </location>
</feature>
<accession>A0A0J9H3G3</accession>